<comment type="caution">
    <text evidence="3">The sequence shown here is derived from an EMBL/GenBank/DDBJ whole genome shotgun (WGS) entry which is preliminary data.</text>
</comment>
<dbReference type="SUPFAM" id="SSF57938">
    <property type="entry name" value="DnaJ/Hsp40 cysteine-rich domain"/>
    <property type="match status" value="1"/>
</dbReference>
<dbReference type="EMBL" id="JABMIG020000029">
    <property type="protein sequence ID" value="KAL3801010.1"/>
    <property type="molecule type" value="Genomic_DNA"/>
</dbReference>
<keyword evidence="2" id="KW-0732">Signal</keyword>
<evidence type="ECO:0000256" key="2">
    <source>
        <dbReference type="SAM" id="SignalP"/>
    </source>
</evidence>
<keyword evidence="1" id="KW-0472">Membrane</keyword>
<dbReference type="AlphaFoldDB" id="A0ABD3QKQ9"/>
<protein>
    <submittedName>
        <fullName evidence="3">Uncharacterized protein</fullName>
    </submittedName>
</protein>
<gene>
    <name evidence="3" type="ORF">HJC23_002303</name>
</gene>
<dbReference type="PANTHER" id="PTHR36774:SF1">
    <property type="entry name" value="INSULIN-INDUCED PROTEIN"/>
    <property type="match status" value="1"/>
</dbReference>
<dbReference type="Proteomes" id="UP001516023">
    <property type="component" value="Unassembled WGS sequence"/>
</dbReference>
<feature type="signal peptide" evidence="2">
    <location>
        <begin position="1"/>
        <end position="24"/>
    </location>
</feature>
<name>A0ABD3QKQ9_9STRA</name>
<feature type="transmembrane region" description="Helical" evidence="1">
    <location>
        <begin position="211"/>
        <end position="228"/>
    </location>
</feature>
<reference evidence="3 4" key="1">
    <citation type="journal article" date="2020" name="G3 (Bethesda)">
        <title>Improved Reference Genome for Cyclotella cryptica CCMP332, a Model for Cell Wall Morphogenesis, Salinity Adaptation, and Lipid Production in Diatoms (Bacillariophyta).</title>
        <authorList>
            <person name="Roberts W.R."/>
            <person name="Downey K.M."/>
            <person name="Ruck E.C."/>
            <person name="Traller J.C."/>
            <person name="Alverson A.J."/>
        </authorList>
    </citation>
    <scope>NUCLEOTIDE SEQUENCE [LARGE SCALE GENOMIC DNA]</scope>
    <source>
        <strain evidence="3 4">CCMP332</strain>
    </source>
</reference>
<feature type="chain" id="PRO_5044769898" evidence="2">
    <location>
        <begin position="25"/>
        <end position="386"/>
    </location>
</feature>
<keyword evidence="4" id="KW-1185">Reference proteome</keyword>
<proteinExistence type="predicted"/>
<evidence type="ECO:0000313" key="4">
    <source>
        <dbReference type="Proteomes" id="UP001516023"/>
    </source>
</evidence>
<keyword evidence="1" id="KW-1133">Transmembrane helix</keyword>
<accession>A0ABD3QKQ9</accession>
<feature type="transmembrane region" description="Helical" evidence="1">
    <location>
        <begin position="235"/>
        <end position="256"/>
    </location>
</feature>
<feature type="transmembrane region" description="Helical" evidence="1">
    <location>
        <begin position="182"/>
        <end position="199"/>
    </location>
</feature>
<evidence type="ECO:0000256" key="1">
    <source>
        <dbReference type="SAM" id="Phobius"/>
    </source>
</evidence>
<evidence type="ECO:0000313" key="3">
    <source>
        <dbReference type="EMBL" id="KAL3801010.1"/>
    </source>
</evidence>
<organism evidence="3 4">
    <name type="scientific">Cyclotella cryptica</name>
    <dbReference type="NCBI Taxonomy" id="29204"/>
    <lineage>
        <taxon>Eukaryota</taxon>
        <taxon>Sar</taxon>
        <taxon>Stramenopiles</taxon>
        <taxon>Ochrophyta</taxon>
        <taxon>Bacillariophyta</taxon>
        <taxon>Coscinodiscophyceae</taxon>
        <taxon>Thalassiosirophycidae</taxon>
        <taxon>Stephanodiscales</taxon>
        <taxon>Stephanodiscaceae</taxon>
        <taxon>Cyclotella</taxon>
    </lineage>
</organism>
<dbReference type="InterPro" id="IPR036410">
    <property type="entry name" value="HSP_DnaJ_Cys-rich_dom_sf"/>
</dbReference>
<keyword evidence="1" id="KW-0812">Transmembrane</keyword>
<feature type="transmembrane region" description="Helical" evidence="1">
    <location>
        <begin position="141"/>
        <end position="161"/>
    </location>
</feature>
<feature type="transmembrane region" description="Helical" evidence="1">
    <location>
        <begin position="271"/>
        <end position="291"/>
    </location>
</feature>
<sequence length="386" mass="42472">MGSPLNCGMLVLALTLFSQATTYGFIINPSPRKPLHIRSNKTYQKSIQSQVNHWQSTSRPWVLRSAPYNDMDHTDVESPINILFDTAKVNPTKSISFSLLMTLCGATLGPFLDSYHSLFGVLTYDTPLVFPLLGTICVTTYWVPPLFGLAGFLIGWLYIWLDAVSLGGDKTWEGKKNQLHPSVPKVLIGISYFTFQYWLSGICYAHDVNRTVVLTLMGALAAGGFIALDGTLSGLVTSAATAIGGPLIEIGLISFLPEPWGYHYNDPGETGFFPLWIVPVYFLGGPANGNLARSFWNSLGNAEESTDRAATEISYRYIPCNECKGTRVVPCPNCDGGTYKAYNQKVVCKACRGKGRVICRKCFSEYGDDPNDIEGIRKIVDDILEE</sequence>
<dbReference type="PANTHER" id="PTHR36774">
    <property type="entry name" value="INSULIN-INDUCED PROTEIN"/>
    <property type="match status" value="1"/>
</dbReference>